<protein>
    <recommendedName>
        <fullName evidence="1">DUF1977 domain-containing protein</fullName>
    </recommendedName>
</protein>
<dbReference type="EMBL" id="KN834790">
    <property type="protein sequence ID" value="KIK57531.1"/>
    <property type="molecule type" value="Genomic_DNA"/>
</dbReference>
<dbReference type="HOGENOM" id="CLU_1825496_0_0_1"/>
<gene>
    <name evidence="2" type="ORF">GYMLUDRAFT_752036</name>
</gene>
<evidence type="ECO:0000259" key="1">
    <source>
        <dbReference type="Pfam" id="PF09320"/>
    </source>
</evidence>
<evidence type="ECO:0000313" key="3">
    <source>
        <dbReference type="Proteomes" id="UP000053593"/>
    </source>
</evidence>
<organism evidence="2 3">
    <name type="scientific">Collybiopsis luxurians FD-317 M1</name>
    <dbReference type="NCBI Taxonomy" id="944289"/>
    <lineage>
        <taxon>Eukaryota</taxon>
        <taxon>Fungi</taxon>
        <taxon>Dikarya</taxon>
        <taxon>Basidiomycota</taxon>
        <taxon>Agaricomycotina</taxon>
        <taxon>Agaricomycetes</taxon>
        <taxon>Agaricomycetidae</taxon>
        <taxon>Agaricales</taxon>
        <taxon>Marasmiineae</taxon>
        <taxon>Omphalotaceae</taxon>
        <taxon>Collybiopsis</taxon>
        <taxon>Collybiopsis luxurians</taxon>
    </lineage>
</organism>
<dbReference type="AlphaFoldDB" id="A0A0D0BQU7"/>
<dbReference type="Pfam" id="PF09320">
    <property type="entry name" value="DUF1977"/>
    <property type="match status" value="1"/>
</dbReference>
<feature type="domain" description="DUF1977" evidence="1">
    <location>
        <begin position="10"/>
        <end position="107"/>
    </location>
</feature>
<dbReference type="InterPro" id="IPR015399">
    <property type="entry name" value="DUF1977_DnaJ-like"/>
</dbReference>
<name>A0A0D0BQU7_9AGAR</name>
<reference evidence="2 3" key="1">
    <citation type="submission" date="2014-04" db="EMBL/GenBank/DDBJ databases">
        <title>Evolutionary Origins and Diversification of the Mycorrhizal Mutualists.</title>
        <authorList>
            <consortium name="DOE Joint Genome Institute"/>
            <consortium name="Mycorrhizal Genomics Consortium"/>
            <person name="Kohler A."/>
            <person name="Kuo A."/>
            <person name="Nagy L.G."/>
            <person name="Floudas D."/>
            <person name="Copeland A."/>
            <person name="Barry K.W."/>
            <person name="Cichocki N."/>
            <person name="Veneault-Fourrey C."/>
            <person name="LaButti K."/>
            <person name="Lindquist E.A."/>
            <person name="Lipzen A."/>
            <person name="Lundell T."/>
            <person name="Morin E."/>
            <person name="Murat C."/>
            <person name="Riley R."/>
            <person name="Ohm R."/>
            <person name="Sun H."/>
            <person name="Tunlid A."/>
            <person name="Henrissat B."/>
            <person name="Grigoriev I.V."/>
            <person name="Hibbett D.S."/>
            <person name="Martin F."/>
        </authorList>
    </citation>
    <scope>NUCLEOTIDE SEQUENCE [LARGE SCALE GENOMIC DNA]</scope>
    <source>
        <strain evidence="2 3">FD-317 M1</strain>
    </source>
</reference>
<accession>A0A0D0BQU7</accession>
<sequence>MGPLPSYPPVPDPHFSFSATTRYYIERHTPTRDITYHTNPAEFMNHPVIGPELVRDGVDLKVEYQKAKESKDSKEKEKKVKRGPNMVKFGAGVERTHVTGVYTQCRRGHGIHPGGAYHPPNSGSAHSEAFVRLSEGMGPSY</sequence>
<proteinExistence type="predicted"/>
<dbReference type="Proteomes" id="UP000053593">
    <property type="component" value="Unassembled WGS sequence"/>
</dbReference>
<dbReference type="OrthoDB" id="1507364at2759"/>
<evidence type="ECO:0000313" key="2">
    <source>
        <dbReference type="EMBL" id="KIK57531.1"/>
    </source>
</evidence>
<keyword evidence="3" id="KW-1185">Reference proteome</keyword>